<evidence type="ECO:0000256" key="3">
    <source>
        <dbReference type="ARBA" id="ARBA00022679"/>
    </source>
</evidence>
<protein>
    <submittedName>
        <fullName evidence="5">Glycosyltransferase</fullName>
    </submittedName>
</protein>
<dbReference type="InterPro" id="IPR029044">
    <property type="entry name" value="Nucleotide-diphossugar_trans"/>
</dbReference>
<dbReference type="AlphaFoldDB" id="A0A3D8MEZ5"/>
<proteinExistence type="inferred from homology"/>
<dbReference type="EMBL" id="QRHA01000001">
    <property type="protein sequence ID" value="RDV29196.1"/>
    <property type="molecule type" value="Genomic_DNA"/>
</dbReference>
<evidence type="ECO:0000313" key="6">
    <source>
        <dbReference type="Proteomes" id="UP000256561"/>
    </source>
</evidence>
<evidence type="ECO:0000256" key="1">
    <source>
        <dbReference type="ARBA" id="ARBA00006739"/>
    </source>
</evidence>
<dbReference type="RefSeq" id="WP_115591486.1">
    <property type="nucleotide sequence ID" value="NZ_QRHA01000001.1"/>
</dbReference>
<keyword evidence="3 5" id="KW-0808">Transferase</keyword>
<dbReference type="PANTHER" id="PTHR43630:SF1">
    <property type="entry name" value="POLY-BETA-1,6-N-ACETYL-D-GLUCOSAMINE SYNTHASE"/>
    <property type="match status" value="1"/>
</dbReference>
<dbReference type="Gene3D" id="3.90.550.10">
    <property type="entry name" value="Spore Coat Polysaccharide Biosynthesis Protein SpsA, Chain A"/>
    <property type="match status" value="1"/>
</dbReference>
<keyword evidence="6" id="KW-1185">Reference proteome</keyword>
<evidence type="ECO:0000256" key="2">
    <source>
        <dbReference type="ARBA" id="ARBA00022676"/>
    </source>
</evidence>
<feature type="domain" description="Glycosyltransferase 2-like" evidence="4">
    <location>
        <begin position="9"/>
        <end position="136"/>
    </location>
</feature>
<dbReference type="InterPro" id="IPR001173">
    <property type="entry name" value="Glyco_trans_2-like"/>
</dbReference>
<reference evidence="6" key="1">
    <citation type="submission" date="2018-08" db="EMBL/GenBank/DDBJ databases">
        <authorList>
            <person name="Zhang J."/>
            <person name="Du Z.-J."/>
        </authorList>
    </citation>
    <scope>NUCLEOTIDE SEQUENCE [LARGE SCALE GENOMIC DNA]</scope>
    <source>
        <strain evidence="6">KCTC 52655</strain>
    </source>
</reference>
<dbReference type="Proteomes" id="UP000256561">
    <property type="component" value="Unassembled WGS sequence"/>
</dbReference>
<evidence type="ECO:0000313" key="5">
    <source>
        <dbReference type="EMBL" id="RDV29196.1"/>
    </source>
</evidence>
<gene>
    <name evidence="5" type="ORF">DXV75_01675</name>
</gene>
<comment type="caution">
    <text evidence="5">The sequence shown here is derived from an EMBL/GenBank/DDBJ whole genome shotgun (WGS) entry which is preliminary data.</text>
</comment>
<dbReference type="PANTHER" id="PTHR43630">
    <property type="entry name" value="POLY-BETA-1,6-N-ACETYL-D-GLUCOSAMINE SYNTHASE"/>
    <property type="match status" value="1"/>
</dbReference>
<sequence length="302" mass="34637">MVGKYNITMFAYNEEKNIARSVSSVFANVDASLGYLTVIANGCSDNTVTVLNELKQKQGLEKLRIVDLELGDKCNAWNHYTHNLADDADVHFFVDADVCFSQNSFTQLAQTLLQTPDETVAVAGMPLSGRNLDFYRELIVERSCFFGNLYGLKRQFLERVREDSFRLPIGLNWIDSFLTKAVNTDLKFFNYNLPNRVTYKNNVGYEFDSLSVFKLSDINLYINRIARYELGKIQEIYLEQLSVQDWPADMYEINCKIEQNFVSDTAHLGKVKRYLVRKRLAKLLKKARPNTGVLKSASAQNR</sequence>
<keyword evidence="2" id="KW-0328">Glycosyltransferase</keyword>
<comment type="similarity">
    <text evidence="1">Belongs to the glycosyltransferase 2 family.</text>
</comment>
<name>A0A3D8MEZ5_9ALTE</name>
<dbReference type="Pfam" id="PF00535">
    <property type="entry name" value="Glycos_transf_2"/>
    <property type="match status" value="1"/>
</dbReference>
<accession>A0A3D8MEZ5</accession>
<dbReference type="SUPFAM" id="SSF53448">
    <property type="entry name" value="Nucleotide-diphospho-sugar transferases"/>
    <property type="match status" value="1"/>
</dbReference>
<dbReference type="OrthoDB" id="7248516at2"/>
<dbReference type="GO" id="GO:0016757">
    <property type="term" value="F:glycosyltransferase activity"/>
    <property type="evidence" value="ECO:0007669"/>
    <property type="project" value="UniProtKB-KW"/>
</dbReference>
<organism evidence="5 6">
    <name type="scientific">Alteromonas aestuariivivens</name>
    <dbReference type="NCBI Taxonomy" id="1938339"/>
    <lineage>
        <taxon>Bacteria</taxon>
        <taxon>Pseudomonadati</taxon>
        <taxon>Pseudomonadota</taxon>
        <taxon>Gammaproteobacteria</taxon>
        <taxon>Alteromonadales</taxon>
        <taxon>Alteromonadaceae</taxon>
        <taxon>Alteromonas/Salinimonas group</taxon>
        <taxon>Alteromonas</taxon>
    </lineage>
</organism>
<evidence type="ECO:0000259" key="4">
    <source>
        <dbReference type="Pfam" id="PF00535"/>
    </source>
</evidence>